<evidence type="ECO:0000256" key="1">
    <source>
        <dbReference type="ARBA" id="ARBA00006594"/>
    </source>
</evidence>
<reference evidence="4 5" key="1">
    <citation type="journal article" date="2010" name="Nature">
        <title>Nitrite-driven anaerobic methane oxidation by oxygenic bacteria.</title>
        <authorList>
            <person name="Ettwig K.F."/>
            <person name="Butler M.K."/>
            <person name="Le Paslier D."/>
            <person name="Pelletier E."/>
            <person name="Mangenot S."/>
            <person name="Kuypers M.M.M."/>
            <person name="Schreiber F."/>
            <person name="Dutilh B.E."/>
            <person name="Zedelius J."/>
            <person name="de Beer D."/>
            <person name="Gloerich J."/>
            <person name="Wessels H.J.C.T."/>
            <person name="van Allen T."/>
            <person name="Luesken F."/>
            <person name="Wu M."/>
            <person name="van de Pas-Schoonen K.T."/>
            <person name="Op den Camp H.J.M."/>
            <person name="Janssen-Megens E.M."/>
            <person name="Francoijs K-J."/>
            <person name="Stunnenberg H."/>
            <person name="Weissenbach J."/>
            <person name="Jetten M.S.M."/>
            <person name="Strous M."/>
        </authorList>
    </citation>
    <scope>NUCLEOTIDE SEQUENCE [LARGE SCALE GENOMIC DNA]</scope>
</reference>
<dbReference type="Proteomes" id="UP000006898">
    <property type="component" value="Chromosome"/>
</dbReference>
<accession>D5MGR4</accession>
<dbReference type="eggNOG" id="COG0286">
    <property type="taxonomic scope" value="Bacteria"/>
</dbReference>
<dbReference type="STRING" id="671143.DAMO_1895"/>
<feature type="domain" description="N6 adenine-specific DNA methyltransferase N-terminal" evidence="3">
    <location>
        <begin position="6"/>
        <end position="46"/>
    </location>
</feature>
<evidence type="ECO:0000313" key="4">
    <source>
        <dbReference type="EMBL" id="CBE68945.1"/>
    </source>
</evidence>
<dbReference type="Pfam" id="PF12161">
    <property type="entry name" value="HsdM_N"/>
    <property type="match status" value="1"/>
</dbReference>
<dbReference type="PATRIC" id="fig|671143.5.peg.1672"/>
<dbReference type="GO" id="GO:0032259">
    <property type="term" value="P:methylation"/>
    <property type="evidence" value="ECO:0007669"/>
    <property type="project" value="UniProtKB-KW"/>
</dbReference>
<dbReference type="KEGG" id="mox:DAMO_1895"/>
<gene>
    <name evidence="4" type="ORF">DAMO_1895</name>
</gene>
<dbReference type="InterPro" id="IPR038333">
    <property type="entry name" value="T1MK-like_N_sf"/>
</dbReference>
<evidence type="ECO:0000259" key="3">
    <source>
        <dbReference type="Pfam" id="PF12161"/>
    </source>
</evidence>
<dbReference type="InterPro" id="IPR029063">
    <property type="entry name" value="SAM-dependent_MTases_sf"/>
</dbReference>
<dbReference type="AlphaFoldDB" id="D5MGR4"/>
<comment type="similarity">
    <text evidence="1">Belongs to the N(4)/N(6)-methyltransferase family.</text>
</comment>
<dbReference type="Gene3D" id="1.20.1260.30">
    <property type="match status" value="1"/>
</dbReference>
<organism evidence="4 5">
    <name type="scientific">Methylomirabilis oxygeniifera</name>
    <dbReference type="NCBI Taxonomy" id="671143"/>
    <lineage>
        <taxon>Bacteria</taxon>
        <taxon>Candidatus Methylomirabilota</taxon>
        <taxon>Candidatus Methylomirabilia</taxon>
        <taxon>Candidatus Methylomirabilales</taxon>
        <taxon>Candidatus Methylomirabilaceae</taxon>
        <taxon>Candidatus Methylomirabilis</taxon>
    </lineage>
</organism>
<dbReference type="HOGENOM" id="CLU_208478_0_0_0"/>
<keyword evidence="4" id="KW-0489">Methyltransferase</keyword>
<name>D5MGR4_METO1</name>
<evidence type="ECO:0000313" key="5">
    <source>
        <dbReference type="Proteomes" id="UP000006898"/>
    </source>
</evidence>
<keyword evidence="4" id="KW-0808">Transferase</keyword>
<proteinExistence type="inferred from homology"/>
<protein>
    <submittedName>
        <fullName evidence="4">N-6 DNA methylase</fullName>
    </submittedName>
</protein>
<dbReference type="GO" id="GO:0009307">
    <property type="term" value="P:DNA restriction-modification system"/>
    <property type="evidence" value="ECO:0007669"/>
    <property type="project" value="UniProtKB-KW"/>
</dbReference>
<dbReference type="SUPFAM" id="SSF53335">
    <property type="entry name" value="S-adenosyl-L-methionine-dependent methyltransferases"/>
    <property type="match status" value="1"/>
</dbReference>
<sequence>MITGDIKSQIDRTWDAFWSGGISNPLEVIEQITYLLFIRRLDDAFQGEW</sequence>
<dbReference type="EMBL" id="FP565575">
    <property type="protein sequence ID" value="CBE68945.1"/>
    <property type="molecule type" value="Genomic_DNA"/>
</dbReference>
<evidence type="ECO:0000256" key="2">
    <source>
        <dbReference type="ARBA" id="ARBA00022747"/>
    </source>
</evidence>
<keyword evidence="2" id="KW-0680">Restriction system</keyword>
<dbReference type="GO" id="GO:0008168">
    <property type="term" value="F:methyltransferase activity"/>
    <property type="evidence" value="ECO:0007669"/>
    <property type="project" value="UniProtKB-KW"/>
</dbReference>
<dbReference type="InterPro" id="IPR022749">
    <property type="entry name" value="D12N6_MeTrfase_N"/>
</dbReference>